<dbReference type="AlphaFoldDB" id="K3ZKW4"/>
<keyword evidence="2" id="KW-1185">Reference proteome</keyword>
<protein>
    <submittedName>
        <fullName evidence="1">Uncharacterized protein</fullName>
    </submittedName>
</protein>
<sequence length="60" mass="7267">MPNQTVGLANTWFSIRRESKLYIVQNDGYFFTRFMENISLSTSRLIIYKTEKELIIFWQQ</sequence>
<dbReference type="HOGENOM" id="CLU_2946094_0_0_1"/>
<organism evidence="1 2">
    <name type="scientific">Setaria italica</name>
    <name type="common">Foxtail millet</name>
    <name type="synonym">Panicum italicum</name>
    <dbReference type="NCBI Taxonomy" id="4555"/>
    <lineage>
        <taxon>Eukaryota</taxon>
        <taxon>Viridiplantae</taxon>
        <taxon>Streptophyta</taxon>
        <taxon>Embryophyta</taxon>
        <taxon>Tracheophyta</taxon>
        <taxon>Spermatophyta</taxon>
        <taxon>Magnoliopsida</taxon>
        <taxon>Liliopsida</taxon>
        <taxon>Poales</taxon>
        <taxon>Poaceae</taxon>
        <taxon>PACMAD clade</taxon>
        <taxon>Panicoideae</taxon>
        <taxon>Panicodae</taxon>
        <taxon>Paniceae</taxon>
        <taxon>Cenchrinae</taxon>
        <taxon>Setaria</taxon>
    </lineage>
</organism>
<dbReference type="EnsemblPlants" id="KQK94501">
    <property type="protein sequence ID" value="KQK94501"/>
    <property type="gene ID" value="SETIT_027220mg"/>
</dbReference>
<dbReference type="InParanoid" id="K3ZKW4"/>
<evidence type="ECO:0000313" key="2">
    <source>
        <dbReference type="Proteomes" id="UP000004995"/>
    </source>
</evidence>
<name>K3ZKW4_SETIT</name>
<reference evidence="1" key="2">
    <citation type="submission" date="2018-08" db="UniProtKB">
        <authorList>
            <consortium name="EnsemblPlants"/>
        </authorList>
    </citation>
    <scope>IDENTIFICATION</scope>
    <source>
        <strain evidence="1">Yugu1</strain>
    </source>
</reference>
<accession>K3ZKW4</accession>
<dbReference type="Proteomes" id="UP000004995">
    <property type="component" value="Unassembled WGS sequence"/>
</dbReference>
<reference evidence="2" key="1">
    <citation type="journal article" date="2012" name="Nat. Biotechnol.">
        <title>Reference genome sequence of the model plant Setaria.</title>
        <authorList>
            <person name="Bennetzen J.L."/>
            <person name="Schmutz J."/>
            <person name="Wang H."/>
            <person name="Percifield R."/>
            <person name="Hawkins J."/>
            <person name="Pontaroli A.C."/>
            <person name="Estep M."/>
            <person name="Feng L."/>
            <person name="Vaughn J.N."/>
            <person name="Grimwood J."/>
            <person name="Jenkins J."/>
            <person name="Barry K."/>
            <person name="Lindquist E."/>
            <person name="Hellsten U."/>
            <person name="Deshpande S."/>
            <person name="Wang X."/>
            <person name="Wu X."/>
            <person name="Mitros T."/>
            <person name="Triplett J."/>
            <person name="Yang X."/>
            <person name="Ye C.Y."/>
            <person name="Mauro-Herrera M."/>
            <person name="Wang L."/>
            <person name="Li P."/>
            <person name="Sharma M."/>
            <person name="Sharma R."/>
            <person name="Ronald P.C."/>
            <person name="Panaud O."/>
            <person name="Kellogg E.A."/>
            <person name="Brutnell T.P."/>
            <person name="Doust A.N."/>
            <person name="Tuskan G.A."/>
            <person name="Rokhsar D."/>
            <person name="Devos K.M."/>
        </authorList>
    </citation>
    <scope>NUCLEOTIDE SEQUENCE [LARGE SCALE GENOMIC DNA]</scope>
    <source>
        <strain evidence="2">cv. Yugu1</strain>
    </source>
</reference>
<proteinExistence type="predicted"/>
<dbReference type="Gramene" id="KQK94501">
    <property type="protein sequence ID" value="KQK94501"/>
    <property type="gene ID" value="SETIT_027220mg"/>
</dbReference>
<evidence type="ECO:0000313" key="1">
    <source>
        <dbReference type="EnsemblPlants" id="KQK94501"/>
    </source>
</evidence>
<dbReference type="EMBL" id="AGNK02004904">
    <property type="status" value="NOT_ANNOTATED_CDS"/>
    <property type="molecule type" value="Genomic_DNA"/>
</dbReference>